<evidence type="ECO:0000256" key="5">
    <source>
        <dbReference type="ARBA" id="ARBA00022989"/>
    </source>
</evidence>
<dbReference type="AlphaFoldDB" id="A0A934QH05"/>
<evidence type="ECO:0000256" key="3">
    <source>
        <dbReference type="ARBA" id="ARBA00022475"/>
    </source>
</evidence>
<reference evidence="13" key="2">
    <citation type="journal article" date="2020" name="Microorganisms">
        <title>Osmotic Adaptation and Compatible Solute Biosynthesis of Phototrophic Bacteria as Revealed from Genome Analyses.</title>
        <authorList>
            <person name="Imhoff J.F."/>
            <person name="Rahn T."/>
            <person name="Kunzel S."/>
            <person name="Keller A."/>
            <person name="Neulinger S.C."/>
        </authorList>
    </citation>
    <scope>NUCLEOTIDE SEQUENCE</scope>
    <source>
        <strain evidence="13">DSM 9154</strain>
    </source>
</reference>
<feature type="transmembrane region" description="Helical" evidence="9">
    <location>
        <begin position="337"/>
        <end position="356"/>
    </location>
</feature>
<feature type="region of interest" description="Disordered" evidence="8">
    <location>
        <begin position="72"/>
        <end position="91"/>
    </location>
</feature>
<dbReference type="InterPro" id="IPR011066">
    <property type="entry name" value="MscS_channel_C_sf"/>
</dbReference>
<keyword evidence="5 9" id="KW-1133">Transmembrane helix</keyword>
<dbReference type="InterPro" id="IPR010920">
    <property type="entry name" value="LSM_dom_sf"/>
</dbReference>
<feature type="region of interest" description="Disordered" evidence="8">
    <location>
        <begin position="138"/>
        <end position="165"/>
    </location>
</feature>
<feature type="transmembrane region" description="Helical" evidence="9">
    <location>
        <begin position="256"/>
        <end position="277"/>
    </location>
</feature>
<organism evidence="13 14">
    <name type="scientific">Rhodovibrio salinarum</name>
    <dbReference type="NCBI Taxonomy" id="1087"/>
    <lineage>
        <taxon>Bacteria</taxon>
        <taxon>Pseudomonadati</taxon>
        <taxon>Pseudomonadota</taxon>
        <taxon>Alphaproteobacteria</taxon>
        <taxon>Rhodospirillales</taxon>
        <taxon>Rhodovibrionaceae</taxon>
        <taxon>Rhodovibrio</taxon>
    </lineage>
</organism>
<evidence type="ECO:0000259" key="11">
    <source>
        <dbReference type="Pfam" id="PF12607"/>
    </source>
</evidence>
<dbReference type="InterPro" id="IPR023408">
    <property type="entry name" value="MscS_beta-dom_sf"/>
</dbReference>
<dbReference type="InterPro" id="IPR022249">
    <property type="entry name" value="DUF3772"/>
</dbReference>
<comment type="subcellular location">
    <subcellularLocation>
        <location evidence="1">Cell membrane</location>
        <topology evidence="1">Multi-pass membrane protein</topology>
    </subcellularLocation>
</comment>
<dbReference type="Gene3D" id="1.10.287.1260">
    <property type="match status" value="1"/>
</dbReference>
<dbReference type="InterPro" id="IPR006685">
    <property type="entry name" value="MscS_channel_2nd"/>
</dbReference>
<proteinExistence type="inferred from homology"/>
<evidence type="ECO:0000256" key="9">
    <source>
        <dbReference type="SAM" id="Phobius"/>
    </source>
</evidence>
<dbReference type="GO" id="GO:0008381">
    <property type="term" value="F:mechanosensitive monoatomic ion channel activity"/>
    <property type="evidence" value="ECO:0007669"/>
    <property type="project" value="UniProtKB-ARBA"/>
</dbReference>
<dbReference type="InterPro" id="IPR011014">
    <property type="entry name" value="MscS_channel_TM-2"/>
</dbReference>
<comment type="caution">
    <text evidence="13">The sequence shown here is derived from an EMBL/GenBank/DDBJ whole genome shotgun (WGS) entry which is preliminary data.</text>
</comment>
<feature type="transmembrane region" description="Helical" evidence="9">
    <location>
        <begin position="485"/>
        <end position="506"/>
    </location>
</feature>
<dbReference type="SUPFAM" id="SSF82689">
    <property type="entry name" value="Mechanosensitive channel protein MscS (YggB), C-terminal domain"/>
    <property type="match status" value="1"/>
</dbReference>
<dbReference type="Gene3D" id="3.30.70.100">
    <property type="match status" value="1"/>
</dbReference>
<sequence length="871" mass="95405">MGALAVTLAAVVSVAVRRSRRRCPASLTVRVSVTPLRRVFPFCFPRVRWGGLVLACLLALLVLGPAPVVAQSGGSGEQAESTEQAQSEPLELSEVLQQTQQASDELGSGLLLSDSRLTYWRQRLPQLRQRAAAIEAEARGQVDSTQRLLDALGPPPEDGHEPRPVATERDRLQQQLNNERARLKQAQLAIARADELLGQVQSASRERFTSRLLVRGPSPLTPQTWVFAGEQLTSSLSQLVTVIASADHLKRTHDDWLNIAGGALAIVLVSLVIAWLLRRILLQRFGRTPQAEPPPTLVRLTGALLHTLFYLLVPGLAMSALYAYLEAVGLMQGLLDQLALNAALAVAFAFLIDGLARAVTAPEASAWRILPVSDPCAVRVGWIARVGAIVFGADILIVRMGRVLQAGEAIAVVHHLLFGLIVSALLLALTRRDIWQPPELDESTDEALKAARRKARTWAAIGVLALALSVLGSIVFGYYELSRYIITRTILTGVLIGLLLLLHAVAREGITTIFQMTRLRTTGRRQEDSTTPILQFWIGAGVDVLVLALGVLLALPLWGVEWNDLWAWLRDALMGFTLGGVTISPFDLALAIALFVVVLSITRVIQRTLDTRVLPQTRLDIGVRESLRTFTGYLGLIVAGLIALSTAGLNLSNLAIVAGALSVGIGFGLQAIVNNFVSGLILLFERPIKVGDWVVIGQHQGYIKRIRVRSTEIETFDQSSVIVPNSDFISQSIINWTHTNRVCRVIVPVRVAHGTDTQEVHDLLLQVAREHPHVLRMPEAHVLFMDFGESALHFELRVFARDTDYFLSLASELRFAIDQKFRESNIVIPYPQRDLHIRTGTMDRGRARIDRPETDIPEQGTTPASGGPDGD</sequence>
<dbReference type="Proteomes" id="UP000778970">
    <property type="component" value="Unassembled WGS sequence"/>
</dbReference>
<evidence type="ECO:0000256" key="6">
    <source>
        <dbReference type="ARBA" id="ARBA00023136"/>
    </source>
</evidence>
<feature type="transmembrane region" description="Helical" evidence="9">
    <location>
        <begin position="297"/>
        <end position="325"/>
    </location>
</feature>
<dbReference type="Pfam" id="PF21082">
    <property type="entry name" value="MS_channel_3rd"/>
    <property type="match status" value="1"/>
</dbReference>
<feature type="domain" description="Mechanosensitive ion channel MscS C-terminal" evidence="12">
    <location>
        <begin position="747"/>
        <end position="828"/>
    </location>
</feature>
<reference evidence="13" key="1">
    <citation type="submission" date="2017-08" db="EMBL/GenBank/DDBJ databases">
        <authorList>
            <person name="Imhoff J.F."/>
            <person name="Rahn T."/>
            <person name="Kuenzel S."/>
            <person name="Neulinger S.C."/>
        </authorList>
    </citation>
    <scope>NUCLEOTIDE SEQUENCE</scope>
    <source>
        <strain evidence="13">DSM 9154</strain>
    </source>
</reference>
<evidence type="ECO:0000259" key="10">
    <source>
        <dbReference type="Pfam" id="PF00924"/>
    </source>
</evidence>
<protein>
    <submittedName>
        <fullName evidence="13">DUF3772 domain-containing protein</fullName>
    </submittedName>
</protein>
<feature type="coiled-coil region" evidence="7">
    <location>
        <begin position="169"/>
        <end position="196"/>
    </location>
</feature>
<evidence type="ECO:0000256" key="2">
    <source>
        <dbReference type="ARBA" id="ARBA00008017"/>
    </source>
</evidence>
<feature type="domain" description="Mechanosensitive ion channel MscS" evidence="10">
    <location>
        <begin position="672"/>
        <end position="738"/>
    </location>
</feature>
<dbReference type="PANTHER" id="PTHR30347:SF1">
    <property type="entry name" value="MECHANOSENSITIVE CHANNEL MSCK"/>
    <property type="match status" value="1"/>
</dbReference>
<dbReference type="EMBL" id="NRRE01000020">
    <property type="protein sequence ID" value="MBK1696831.1"/>
    <property type="molecule type" value="Genomic_DNA"/>
</dbReference>
<keyword evidence="6 9" id="KW-0472">Membrane</keyword>
<accession>A0A934QH05</accession>
<evidence type="ECO:0000313" key="14">
    <source>
        <dbReference type="Proteomes" id="UP000778970"/>
    </source>
</evidence>
<dbReference type="GO" id="GO:0005886">
    <property type="term" value="C:plasma membrane"/>
    <property type="evidence" value="ECO:0007669"/>
    <property type="project" value="UniProtKB-SubCell"/>
</dbReference>
<feature type="transmembrane region" description="Helical" evidence="9">
    <location>
        <begin position="458"/>
        <end position="479"/>
    </location>
</feature>
<feature type="domain" description="DUF3772" evidence="11">
    <location>
        <begin position="183"/>
        <end position="232"/>
    </location>
</feature>
<keyword evidence="3" id="KW-1003">Cell membrane</keyword>
<feature type="transmembrane region" description="Helical" evidence="9">
    <location>
        <begin position="376"/>
        <end position="397"/>
    </location>
</feature>
<evidence type="ECO:0000256" key="1">
    <source>
        <dbReference type="ARBA" id="ARBA00004651"/>
    </source>
</evidence>
<dbReference type="SUPFAM" id="SSF50182">
    <property type="entry name" value="Sm-like ribonucleoproteins"/>
    <property type="match status" value="1"/>
</dbReference>
<dbReference type="SUPFAM" id="SSF82861">
    <property type="entry name" value="Mechanosensitive channel protein MscS (YggB), transmembrane region"/>
    <property type="match status" value="1"/>
</dbReference>
<evidence type="ECO:0000259" key="12">
    <source>
        <dbReference type="Pfam" id="PF21082"/>
    </source>
</evidence>
<dbReference type="InterPro" id="IPR052702">
    <property type="entry name" value="MscS-like_channel"/>
</dbReference>
<dbReference type="PANTHER" id="PTHR30347">
    <property type="entry name" value="POTASSIUM CHANNEL RELATED"/>
    <property type="match status" value="1"/>
</dbReference>
<dbReference type="Pfam" id="PF12607">
    <property type="entry name" value="DUF3772"/>
    <property type="match status" value="1"/>
</dbReference>
<feature type="transmembrane region" description="Helical" evidence="9">
    <location>
        <begin position="626"/>
        <end position="649"/>
    </location>
</feature>
<evidence type="ECO:0000256" key="4">
    <source>
        <dbReference type="ARBA" id="ARBA00022692"/>
    </source>
</evidence>
<dbReference type="Gene3D" id="2.30.30.60">
    <property type="match status" value="1"/>
</dbReference>
<keyword evidence="7" id="KW-0175">Coiled coil</keyword>
<feature type="transmembrane region" description="Helical" evidence="9">
    <location>
        <begin position="655"/>
        <end position="684"/>
    </location>
</feature>
<dbReference type="Pfam" id="PF00924">
    <property type="entry name" value="MS_channel_2nd"/>
    <property type="match status" value="1"/>
</dbReference>
<name>A0A934QH05_9PROT</name>
<feature type="transmembrane region" description="Helical" evidence="9">
    <location>
        <begin position="534"/>
        <end position="558"/>
    </location>
</feature>
<gene>
    <name evidence="13" type="ORF">CKO21_06185</name>
</gene>
<feature type="compositionally biased region" description="Low complexity" evidence="8">
    <location>
        <begin position="77"/>
        <end position="88"/>
    </location>
</feature>
<feature type="transmembrane region" description="Helical" evidence="9">
    <location>
        <begin position="578"/>
        <end position="605"/>
    </location>
</feature>
<keyword evidence="14" id="KW-1185">Reference proteome</keyword>
<evidence type="ECO:0000256" key="7">
    <source>
        <dbReference type="SAM" id="Coils"/>
    </source>
</evidence>
<keyword evidence="4 9" id="KW-0812">Transmembrane</keyword>
<evidence type="ECO:0000313" key="13">
    <source>
        <dbReference type="EMBL" id="MBK1696831.1"/>
    </source>
</evidence>
<feature type="region of interest" description="Disordered" evidence="8">
    <location>
        <begin position="843"/>
        <end position="871"/>
    </location>
</feature>
<dbReference type="InterPro" id="IPR049278">
    <property type="entry name" value="MS_channel_C"/>
</dbReference>
<feature type="transmembrane region" description="Helical" evidence="9">
    <location>
        <begin position="409"/>
        <end position="429"/>
    </location>
</feature>
<evidence type="ECO:0000256" key="8">
    <source>
        <dbReference type="SAM" id="MobiDB-lite"/>
    </source>
</evidence>
<comment type="similarity">
    <text evidence="2">Belongs to the MscS (TC 1.A.23) family.</text>
</comment>
<feature type="compositionally biased region" description="Basic and acidic residues" evidence="8">
    <location>
        <begin position="843"/>
        <end position="854"/>
    </location>
</feature>